<dbReference type="Pfam" id="PF01740">
    <property type="entry name" value="STAS"/>
    <property type="match status" value="1"/>
</dbReference>
<dbReference type="PROSITE" id="PS50801">
    <property type="entry name" value="STAS"/>
    <property type="match status" value="1"/>
</dbReference>
<evidence type="ECO:0000256" key="3">
    <source>
        <dbReference type="SAM" id="Phobius"/>
    </source>
</evidence>
<feature type="transmembrane region" description="Helical" evidence="3">
    <location>
        <begin position="148"/>
        <end position="169"/>
    </location>
</feature>
<comment type="similarity">
    <text evidence="1 2">Belongs to the anti-sigma-factor antagonist family.</text>
</comment>
<dbReference type="SUPFAM" id="SSF52091">
    <property type="entry name" value="SpoIIaa-like"/>
    <property type="match status" value="1"/>
</dbReference>
<reference evidence="5 6" key="1">
    <citation type="submission" date="2019-02" db="EMBL/GenBank/DDBJ databases">
        <title>Deep-cultivation of Planctomycetes and their phenomic and genomic characterization uncovers novel biology.</title>
        <authorList>
            <person name="Wiegand S."/>
            <person name="Jogler M."/>
            <person name="Boedeker C."/>
            <person name="Pinto D."/>
            <person name="Vollmers J."/>
            <person name="Rivas-Marin E."/>
            <person name="Kohn T."/>
            <person name="Peeters S.H."/>
            <person name="Heuer A."/>
            <person name="Rast P."/>
            <person name="Oberbeckmann S."/>
            <person name="Bunk B."/>
            <person name="Jeske O."/>
            <person name="Meyerdierks A."/>
            <person name="Storesund J.E."/>
            <person name="Kallscheuer N."/>
            <person name="Luecker S."/>
            <person name="Lage O.M."/>
            <person name="Pohl T."/>
            <person name="Merkel B.J."/>
            <person name="Hornburger P."/>
            <person name="Mueller R.-W."/>
            <person name="Bruemmer F."/>
            <person name="Labrenz M."/>
            <person name="Spormann A.M."/>
            <person name="Op Den Camp H."/>
            <person name="Overmann J."/>
            <person name="Amann R."/>
            <person name="Jetten M.S.M."/>
            <person name="Mascher T."/>
            <person name="Medema M.H."/>
            <person name="Devos D.P."/>
            <person name="Kaster A.-K."/>
            <person name="Ovreas L."/>
            <person name="Rohde M."/>
            <person name="Galperin M.Y."/>
            <person name="Jogler C."/>
        </authorList>
    </citation>
    <scope>NUCLEOTIDE SEQUENCE [LARGE SCALE GENOMIC DNA]</scope>
    <source>
        <strain evidence="5 6">KOR42</strain>
    </source>
</reference>
<accession>A0A5C5WY32</accession>
<dbReference type="CDD" id="cd07043">
    <property type="entry name" value="STAS_anti-anti-sigma_factors"/>
    <property type="match status" value="1"/>
</dbReference>
<organism evidence="5 6">
    <name type="scientific">Thalassoglobus neptunius</name>
    <dbReference type="NCBI Taxonomy" id="1938619"/>
    <lineage>
        <taxon>Bacteria</taxon>
        <taxon>Pseudomonadati</taxon>
        <taxon>Planctomycetota</taxon>
        <taxon>Planctomycetia</taxon>
        <taxon>Planctomycetales</taxon>
        <taxon>Planctomycetaceae</taxon>
        <taxon>Thalassoglobus</taxon>
    </lineage>
</organism>
<feature type="domain" description="STAS" evidence="4">
    <location>
        <begin position="54"/>
        <end position="129"/>
    </location>
</feature>
<dbReference type="InterPro" id="IPR036513">
    <property type="entry name" value="STAS_dom_sf"/>
</dbReference>
<keyword evidence="3" id="KW-0472">Membrane</keyword>
<evidence type="ECO:0000313" key="6">
    <source>
        <dbReference type="Proteomes" id="UP000317243"/>
    </source>
</evidence>
<evidence type="ECO:0000256" key="2">
    <source>
        <dbReference type="RuleBase" id="RU003749"/>
    </source>
</evidence>
<dbReference type="OrthoDB" id="289634at2"/>
<dbReference type="Gene3D" id="3.30.750.24">
    <property type="entry name" value="STAS domain"/>
    <property type="match status" value="1"/>
</dbReference>
<dbReference type="Proteomes" id="UP000317243">
    <property type="component" value="Unassembled WGS sequence"/>
</dbReference>
<sequence>MSSLITFSENVKVFSSHIRVVITPEVVESSWASISSLGDQVVKCLKDVKHPSCLVDLTQLDFMGSSLVALIVRVWREVKSRNGRLVVVTSHPIVKETISLAGLDKIWDIQPTIELGSRALDLSETVVAEVEGREVVFERSGIGRYERLVWVSIVLTLVLILGISIFVMMQNPS</sequence>
<dbReference type="RefSeq" id="WP_146510235.1">
    <property type="nucleotide sequence ID" value="NZ_SIHI01000003.1"/>
</dbReference>
<dbReference type="AlphaFoldDB" id="A0A5C5WY32"/>
<dbReference type="NCBIfam" id="TIGR00377">
    <property type="entry name" value="ant_ant_sig"/>
    <property type="match status" value="1"/>
</dbReference>
<proteinExistence type="inferred from homology"/>
<keyword evidence="3" id="KW-0812">Transmembrane</keyword>
<dbReference type="EMBL" id="SIHI01000003">
    <property type="protein sequence ID" value="TWT55586.1"/>
    <property type="molecule type" value="Genomic_DNA"/>
</dbReference>
<evidence type="ECO:0000256" key="1">
    <source>
        <dbReference type="ARBA" id="ARBA00009013"/>
    </source>
</evidence>
<dbReference type="InterPro" id="IPR002645">
    <property type="entry name" value="STAS_dom"/>
</dbReference>
<protein>
    <recommendedName>
        <fullName evidence="2">Anti-sigma factor antagonist</fullName>
    </recommendedName>
</protein>
<keyword evidence="3" id="KW-1133">Transmembrane helix</keyword>
<dbReference type="GO" id="GO:0043856">
    <property type="term" value="F:anti-sigma factor antagonist activity"/>
    <property type="evidence" value="ECO:0007669"/>
    <property type="project" value="InterPro"/>
</dbReference>
<name>A0A5C5WY32_9PLAN</name>
<evidence type="ECO:0000313" key="5">
    <source>
        <dbReference type="EMBL" id="TWT55586.1"/>
    </source>
</evidence>
<comment type="caution">
    <text evidence="5">The sequence shown here is derived from an EMBL/GenBank/DDBJ whole genome shotgun (WGS) entry which is preliminary data.</text>
</comment>
<gene>
    <name evidence="5" type="ORF">KOR42_27130</name>
</gene>
<keyword evidence="6" id="KW-1185">Reference proteome</keyword>
<evidence type="ECO:0000259" key="4">
    <source>
        <dbReference type="PROSITE" id="PS50801"/>
    </source>
</evidence>
<dbReference type="InterPro" id="IPR003658">
    <property type="entry name" value="Anti-sigma_ant"/>
</dbReference>